<evidence type="ECO:0000256" key="6">
    <source>
        <dbReference type="ARBA" id="ARBA00022927"/>
    </source>
</evidence>
<evidence type="ECO:0000256" key="8">
    <source>
        <dbReference type="ARBA" id="ARBA00023237"/>
    </source>
</evidence>
<keyword evidence="7" id="KW-0472">Membrane</keyword>
<dbReference type="GO" id="GO:0008320">
    <property type="term" value="F:protein transmembrane transporter activity"/>
    <property type="evidence" value="ECO:0007669"/>
    <property type="project" value="TreeGrafter"/>
</dbReference>
<dbReference type="GO" id="GO:0009279">
    <property type="term" value="C:cell outer membrane"/>
    <property type="evidence" value="ECO:0007669"/>
    <property type="project" value="UniProtKB-SubCell"/>
</dbReference>
<dbReference type="RefSeq" id="WP_148064902.1">
    <property type="nucleotide sequence ID" value="NZ_VRYZ01000006.1"/>
</dbReference>
<comment type="caution">
    <text evidence="12">The sequence shown here is derived from an EMBL/GenBank/DDBJ whole genome shotgun (WGS) entry which is preliminary data.</text>
</comment>
<evidence type="ECO:0000259" key="11">
    <source>
        <dbReference type="PROSITE" id="PS51779"/>
    </source>
</evidence>
<feature type="region of interest" description="Disordered" evidence="9">
    <location>
        <begin position="56"/>
        <end position="99"/>
    </location>
</feature>
<comment type="subcellular location">
    <subcellularLocation>
        <location evidence="1">Cell outer membrane</location>
    </subcellularLocation>
</comment>
<dbReference type="GO" id="GO:0046819">
    <property type="term" value="P:protein secretion by the type V secretion system"/>
    <property type="evidence" value="ECO:0007669"/>
    <property type="project" value="TreeGrafter"/>
</dbReference>
<feature type="domain" description="POTRA" evidence="11">
    <location>
        <begin position="101"/>
        <end position="176"/>
    </location>
</feature>
<evidence type="ECO:0000256" key="10">
    <source>
        <dbReference type="SAM" id="SignalP"/>
    </source>
</evidence>
<dbReference type="InterPro" id="IPR005565">
    <property type="entry name" value="Hemolysn_activator_HlyB_C"/>
</dbReference>
<keyword evidence="5" id="KW-0812">Transmembrane</keyword>
<keyword evidence="8" id="KW-0998">Cell outer membrane</keyword>
<dbReference type="PANTHER" id="PTHR34597">
    <property type="entry name" value="SLR1661 PROTEIN"/>
    <property type="match status" value="1"/>
</dbReference>
<feature type="chain" id="PRO_5022669324" evidence="10">
    <location>
        <begin position="33"/>
        <end position="611"/>
    </location>
</feature>
<comment type="similarity">
    <text evidence="2">Belongs to the TPS (TC 1.B.20) family.</text>
</comment>
<organism evidence="12 13">
    <name type="scientific">Parahaliea aestuarii</name>
    <dbReference type="NCBI Taxonomy" id="1852021"/>
    <lineage>
        <taxon>Bacteria</taxon>
        <taxon>Pseudomonadati</taxon>
        <taxon>Pseudomonadota</taxon>
        <taxon>Gammaproteobacteria</taxon>
        <taxon>Cellvibrionales</taxon>
        <taxon>Halieaceae</taxon>
        <taxon>Parahaliea</taxon>
    </lineage>
</organism>
<keyword evidence="6" id="KW-0653">Protein transport</keyword>
<dbReference type="Pfam" id="PF08479">
    <property type="entry name" value="POTRA_2"/>
    <property type="match status" value="1"/>
</dbReference>
<accession>A0A5C8ZPC6</accession>
<dbReference type="PROSITE" id="PS51779">
    <property type="entry name" value="POTRA"/>
    <property type="match status" value="1"/>
</dbReference>
<name>A0A5C8ZPC6_9GAMM</name>
<reference evidence="12 13" key="1">
    <citation type="submission" date="2019-08" db="EMBL/GenBank/DDBJ databases">
        <title>Parahaliea maris sp. nov., isolated from the surface seawater.</title>
        <authorList>
            <person name="Liu Y."/>
        </authorList>
    </citation>
    <scope>NUCLEOTIDE SEQUENCE [LARGE SCALE GENOMIC DNA]</scope>
    <source>
        <strain evidence="12 13">S2-26</strain>
    </source>
</reference>
<feature type="signal peptide" evidence="10">
    <location>
        <begin position="1"/>
        <end position="32"/>
    </location>
</feature>
<dbReference type="Gene3D" id="3.10.20.310">
    <property type="entry name" value="membrane protein fhac"/>
    <property type="match status" value="1"/>
</dbReference>
<dbReference type="GO" id="GO:0098046">
    <property type="term" value="C:type V protein secretion system complex"/>
    <property type="evidence" value="ECO:0007669"/>
    <property type="project" value="TreeGrafter"/>
</dbReference>
<keyword evidence="13" id="KW-1185">Reference proteome</keyword>
<keyword evidence="4" id="KW-1134">Transmembrane beta strand</keyword>
<dbReference type="Pfam" id="PF03865">
    <property type="entry name" value="ShlB"/>
    <property type="match status" value="1"/>
</dbReference>
<dbReference type="AlphaFoldDB" id="A0A5C8ZPC6"/>
<dbReference type="InterPro" id="IPR051544">
    <property type="entry name" value="TPS_OM_transporter"/>
</dbReference>
<evidence type="ECO:0000313" key="12">
    <source>
        <dbReference type="EMBL" id="TXS90376.1"/>
    </source>
</evidence>
<evidence type="ECO:0000256" key="1">
    <source>
        <dbReference type="ARBA" id="ARBA00004442"/>
    </source>
</evidence>
<dbReference type="InterPro" id="IPR034746">
    <property type="entry name" value="POTRA"/>
</dbReference>
<evidence type="ECO:0000256" key="9">
    <source>
        <dbReference type="SAM" id="MobiDB-lite"/>
    </source>
</evidence>
<evidence type="ECO:0000256" key="7">
    <source>
        <dbReference type="ARBA" id="ARBA00023136"/>
    </source>
</evidence>
<proteinExistence type="inferred from homology"/>
<dbReference type="OrthoDB" id="290122at2"/>
<evidence type="ECO:0000256" key="2">
    <source>
        <dbReference type="ARBA" id="ARBA00009055"/>
    </source>
</evidence>
<keyword evidence="10" id="KW-0732">Signal</keyword>
<sequence>MQPAPLIAAPTRVQLVALALLTLALAGPVALAQSPPPAGSAISSFRDNVGRGFSDAGDPFAEPGFNVEAESASPPVHRQVLPAPGESATEGSGAPSPGHEMRVSDIVVEGNTVIPAQAIASITEPFANRTLSPEQLRELQRRLSLLYYNAGYVNSGVVLPDPLPGQGTLRMQAIEGQLRHIALASNGRYPQRRLEARLRRDVGQPLNVYDLQDSLLGLELNPLIRKVNAALVPGLVPGEADLQLQLDEARAVRLALTADNYRSPSVGAERGVVSLEHLNLTGQADRLAFAGSASEGLNDAYIDYTRPLGDDNTRLWMGYRRGASEVVEAPFDDLDIESDTESWGVALTRPLVDQLQRSIEVFAGLNYSHSETDLLGKPFSFSLGARDGEITATNASIGAEWIERGDNAVLALRSSVRYGLDWFGATIIPGDAPSRQPDTGARIPESRFTALLTQFQYARRMPWLNSQLVFSGVWQQAFDPLLSVEKMAIGGVYSVRGFRENQLVRDSGLSASLEWRVPLFTNDAGVSRWNLTAIPFVDYGRSWDYDDNLSTHNPAEISSIGLGLRWLPTAHTFFSLYYGERIADDDIPPPPEDDLQDEGFHIAFGVNWPLW</sequence>
<dbReference type="Proteomes" id="UP000321933">
    <property type="component" value="Unassembled WGS sequence"/>
</dbReference>
<keyword evidence="3" id="KW-0813">Transport</keyword>
<dbReference type="InterPro" id="IPR013686">
    <property type="entry name" value="Polypept-transport_assoc_ShlB"/>
</dbReference>
<gene>
    <name evidence="12" type="ORF">FVW59_13595</name>
</gene>
<protein>
    <submittedName>
        <fullName evidence="12">ShlB/FhaC/HecB family hemolysin secretion/activation protein</fullName>
    </submittedName>
</protein>
<evidence type="ECO:0000313" key="13">
    <source>
        <dbReference type="Proteomes" id="UP000321933"/>
    </source>
</evidence>
<evidence type="ECO:0000256" key="3">
    <source>
        <dbReference type="ARBA" id="ARBA00022448"/>
    </source>
</evidence>
<evidence type="ECO:0000256" key="5">
    <source>
        <dbReference type="ARBA" id="ARBA00022692"/>
    </source>
</evidence>
<dbReference type="EMBL" id="VRYZ01000006">
    <property type="protein sequence ID" value="TXS90376.1"/>
    <property type="molecule type" value="Genomic_DNA"/>
</dbReference>
<evidence type="ECO:0000256" key="4">
    <source>
        <dbReference type="ARBA" id="ARBA00022452"/>
    </source>
</evidence>
<dbReference type="Gene3D" id="2.40.160.50">
    <property type="entry name" value="membrane protein fhac: a member of the omp85/tpsb transporter family"/>
    <property type="match status" value="1"/>
</dbReference>
<dbReference type="PANTHER" id="PTHR34597:SF3">
    <property type="entry name" value="OUTER MEMBRANE TRANSPORTER CDIB"/>
    <property type="match status" value="1"/>
</dbReference>